<evidence type="ECO:0000256" key="8">
    <source>
        <dbReference type="SAM" id="Phobius"/>
    </source>
</evidence>
<dbReference type="Gene3D" id="3.30.70.100">
    <property type="match status" value="1"/>
</dbReference>
<evidence type="ECO:0000256" key="1">
    <source>
        <dbReference type="ARBA" id="ARBA00004651"/>
    </source>
</evidence>
<comment type="caution">
    <text evidence="10">The sequence shown here is derived from an EMBL/GenBank/DDBJ whole genome shotgun (WGS) entry which is preliminary data.</text>
</comment>
<dbReference type="Pfam" id="PF00924">
    <property type="entry name" value="MS_channel_2nd"/>
    <property type="match status" value="1"/>
</dbReference>
<dbReference type="Pfam" id="PF04972">
    <property type="entry name" value="BON"/>
    <property type="match status" value="1"/>
</dbReference>
<dbReference type="Pfam" id="PF21082">
    <property type="entry name" value="MS_channel_3rd"/>
    <property type="match status" value="1"/>
</dbReference>
<dbReference type="GO" id="GO:0008381">
    <property type="term" value="F:mechanosensitive monoatomic ion channel activity"/>
    <property type="evidence" value="ECO:0007669"/>
    <property type="project" value="InterPro"/>
</dbReference>
<evidence type="ECO:0000256" key="5">
    <source>
        <dbReference type="ARBA" id="ARBA00022989"/>
    </source>
</evidence>
<feature type="transmembrane region" description="Helical" evidence="8">
    <location>
        <begin position="26"/>
        <end position="44"/>
    </location>
</feature>
<feature type="transmembrane region" description="Helical" evidence="8">
    <location>
        <begin position="236"/>
        <end position="258"/>
    </location>
</feature>
<protein>
    <submittedName>
        <fullName evidence="10">Small-conductance mechanosensitive channel</fullName>
    </submittedName>
</protein>
<sequence length="499" mass="54531">MNFESAVPTNRIAVNMKHLHLASRRIMLSVVFVFVGNALGIATANPQDVIPRDADPKAAIEPPQDEEKVIEAPDKIEVQPVTEDVDISGRLERILNATGWFDSVEISTDEGVVFLNGVADTQQHRDWAERVAQRTTDVVAVVNNVSVEARPVWDVSPAVVQLKQLARDLVQLIPLLVVGTLVMLLSYGVAKLLASLARRMTARRIDSQLLQQVIASVVAVLVMLIGLYIALKVSGLSRLAVTVLGGTGLVGIALGFAFRDIAENYLSSVLISLNRPFNVGDLIELDRYKGFVRKVTTRGTLLLTLDGNHIQIPNSTIYKSVIINYSSSPRLRQRFTIGIGYDDSVTEAQEIVLQQLIKHESVLDDPAPLVLVESLGASTVNLQVLFWLDGERFDAASVSSALMRLAKAALTQANISMPDEAREVVFPNGVPVAMLSGEQPDRVQTQRGAVADNRKPNSQKRFADTVHASKGEGNLRSMSDEIQRHSDEAEDDGEENLID</sequence>
<feature type="transmembrane region" description="Helical" evidence="8">
    <location>
        <begin position="172"/>
        <end position="197"/>
    </location>
</feature>
<keyword evidence="5 8" id="KW-1133">Transmembrane helix</keyword>
<reference evidence="10 11" key="1">
    <citation type="submission" date="2019-02" db="EMBL/GenBank/DDBJ databases">
        <title>Deep-cultivation of Planctomycetes and their phenomic and genomic characterization uncovers novel biology.</title>
        <authorList>
            <person name="Wiegand S."/>
            <person name="Jogler M."/>
            <person name="Boedeker C."/>
            <person name="Pinto D."/>
            <person name="Vollmers J."/>
            <person name="Rivas-Marin E."/>
            <person name="Kohn T."/>
            <person name="Peeters S.H."/>
            <person name="Heuer A."/>
            <person name="Rast P."/>
            <person name="Oberbeckmann S."/>
            <person name="Bunk B."/>
            <person name="Jeske O."/>
            <person name="Meyerdierks A."/>
            <person name="Storesund J.E."/>
            <person name="Kallscheuer N."/>
            <person name="Luecker S."/>
            <person name="Lage O.M."/>
            <person name="Pohl T."/>
            <person name="Merkel B.J."/>
            <person name="Hornburger P."/>
            <person name="Mueller R.-W."/>
            <person name="Bruemmer F."/>
            <person name="Labrenz M."/>
            <person name="Spormann A.M."/>
            <person name="Op Den Camp H."/>
            <person name="Overmann J."/>
            <person name="Amann R."/>
            <person name="Jetten M.S.M."/>
            <person name="Mascher T."/>
            <person name="Medema M.H."/>
            <person name="Devos D.P."/>
            <person name="Kaster A.-K."/>
            <person name="Ovreas L."/>
            <person name="Rohde M."/>
            <person name="Galperin M.Y."/>
            <person name="Jogler C."/>
        </authorList>
    </citation>
    <scope>NUCLEOTIDE SEQUENCE [LARGE SCALE GENOMIC DNA]</scope>
    <source>
        <strain evidence="10 11">Pla52o</strain>
    </source>
</reference>
<keyword evidence="4 8" id="KW-0812">Transmembrane</keyword>
<keyword evidence="6 8" id="KW-0472">Membrane</keyword>
<evidence type="ECO:0000313" key="10">
    <source>
        <dbReference type="EMBL" id="TWU24819.1"/>
    </source>
</evidence>
<dbReference type="PROSITE" id="PS50914">
    <property type="entry name" value="BON"/>
    <property type="match status" value="1"/>
</dbReference>
<feature type="compositionally biased region" description="Basic and acidic residues" evidence="7">
    <location>
        <begin position="478"/>
        <end position="487"/>
    </location>
</feature>
<dbReference type="InterPro" id="IPR011066">
    <property type="entry name" value="MscS_channel_C_sf"/>
</dbReference>
<dbReference type="InterPro" id="IPR007055">
    <property type="entry name" value="BON_dom"/>
</dbReference>
<dbReference type="SUPFAM" id="SSF82689">
    <property type="entry name" value="Mechanosensitive channel protein MscS (YggB), C-terminal domain"/>
    <property type="match status" value="1"/>
</dbReference>
<evidence type="ECO:0000256" key="3">
    <source>
        <dbReference type="ARBA" id="ARBA00022475"/>
    </source>
</evidence>
<name>A0A5C6CPX2_9BACT</name>
<feature type="compositionally biased region" description="Basic and acidic residues" evidence="7">
    <location>
        <begin position="461"/>
        <end position="470"/>
    </location>
</feature>
<evidence type="ECO:0000256" key="4">
    <source>
        <dbReference type="ARBA" id="ARBA00022692"/>
    </source>
</evidence>
<evidence type="ECO:0000259" key="9">
    <source>
        <dbReference type="PROSITE" id="PS50914"/>
    </source>
</evidence>
<proteinExistence type="inferred from homology"/>
<dbReference type="SUPFAM" id="SSF50182">
    <property type="entry name" value="Sm-like ribonucleoproteins"/>
    <property type="match status" value="1"/>
</dbReference>
<gene>
    <name evidence="10" type="primary">mscS_1</name>
    <name evidence="10" type="ORF">Pla52o_11090</name>
</gene>
<evidence type="ECO:0000256" key="2">
    <source>
        <dbReference type="ARBA" id="ARBA00008017"/>
    </source>
</evidence>
<accession>A0A5C6CPX2</accession>
<dbReference type="GO" id="GO:0005886">
    <property type="term" value="C:plasma membrane"/>
    <property type="evidence" value="ECO:0007669"/>
    <property type="project" value="UniProtKB-SubCell"/>
</dbReference>
<comment type="similarity">
    <text evidence="2">Belongs to the MscS (TC 1.A.23) family.</text>
</comment>
<comment type="subcellular location">
    <subcellularLocation>
        <location evidence="1">Cell membrane</location>
        <topology evidence="1">Multi-pass membrane protein</topology>
    </subcellularLocation>
</comment>
<dbReference type="RefSeq" id="WP_231612115.1">
    <property type="nucleotide sequence ID" value="NZ_SJPT01000002.1"/>
</dbReference>
<evidence type="ECO:0000256" key="6">
    <source>
        <dbReference type="ARBA" id="ARBA00023136"/>
    </source>
</evidence>
<feature type="domain" description="BON" evidence="9">
    <location>
        <begin position="83"/>
        <end position="149"/>
    </location>
</feature>
<keyword evidence="11" id="KW-1185">Reference proteome</keyword>
<dbReference type="Gene3D" id="3.30.1340.30">
    <property type="match status" value="1"/>
</dbReference>
<dbReference type="PANTHER" id="PTHR30221">
    <property type="entry name" value="SMALL-CONDUCTANCE MECHANOSENSITIVE CHANNEL"/>
    <property type="match status" value="1"/>
</dbReference>
<dbReference type="InterPro" id="IPR049278">
    <property type="entry name" value="MS_channel_C"/>
</dbReference>
<dbReference type="Proteomes" id="UP000316304">
    <property type="component" value="Unassembled WGS sequence"/>
</dbReference>
<dbReference type="InterPro" id="IPR006685">
    <property type="entry name" value="MscS_channel_2nd"/>
</dbReference>
<dbReference type="EMBL" id="SJPT01000002">
    <property type="protein sequence ID" value="TWU24819.1"/>
    <property type="molecule type" value="Genomic_DNA"/>
</dbReference>
<dbReference type="InterPro" id="IPR023408">
    <property type="entry name" value="MscS_beta-dom_sf"/>
</dbReference>
<dbReference type="InterPro" id="IPR045275">
    <property type="entry name" value="MscS_archaea/bacteria_type"/>
</dbReference>
<dbReference type="PANTHER" id="PTHR30221:SF1">
    <property type="entry name" value="SMALL-CONDUCTANCE MECHANOSENSITIVE CHANNEL"/>
    <property type="match status" value="1"/>
</dbReference>
<dbReference type="Gene3D" id="1.10.287.1260">
    <property type="match status" value="1"/>
</dbReference>
<organism evidence="10 11">
    <name type="scientific">Novipirellula galeiformis</name>
    <dbReference type="NCBI Taxonomy" id="2528004"/>
    <lineage>
        <taxon>Bacteria</taxon>
        <taxon>Pseudomonadati</taxon>
        <taxon>Planctomycetota</taxon>
        <taxon>Planctomycetia</taxon>
        <taxon>Pirellulales</taxon>
        <taxon>Pirellulaceae</taxon>
        <taxon>Novipirellula</taxon>
    </lineage>
</organism>
<feature type="transmembrane region" description="Helical" evidence="8">
    <location>
        <begin position="209"/>
        <end position="230"/>
    </location>
</feature>
<keyword evidence="3" id="KW-1003">Cell membrane</keyword>
<feature type="region of interest" description="Disordered" evidence="7">
    <location>
        <begin position="439"/>
        <end position="499"/>
    </location>
</feature>
<feature type="compositionally biased region" description="Acidic residues" evidence="7">
    <location>
        <begin position="488"/>
        <end position="499"/>
    </location>
</feature>
<dbReference type="AlphaFoldDB" id="A0A5C6CPX2"/>
<evidence type="ECO:0000256" key="7">
    <source>
        <dbReference type="SAM" id="MobiDB-lite"/>
    </source>
</evidence>
<dbReference type="Gene3D" id="2.30.30.60">
    <property type="match status" value="1"/>
</dbReference>
<evidence type="ECO:0000313" key="11">
    <source>
        <dbReference type="Proteomes" id="UP000316304"/>
    </source>
</evidence>
<dbReference type="InterPro" id="IPR010920">
    <property type="entry name" value="LSM_dom_sf"/>
</dbReference>